<accession>A0A6L3SP95</accession>
<organism evidence="2 3">
    <name type="scientific">Methylobacterium soli</name>
    <dbReference type="NCBI Taxonomy" id="553447"/>
    <lineage>
        <taxon>Bacteria</taxon>
        <taxon>Pseudomonadati</taxon>
        <taxon>Pseudomonadota</taxon>
        <taxon>Alphaproteobacteria</taxon>
        <taxon>Hyphomicrobiales</taxon>
        <taxon>Methylobacteriaceae</taxon>
        <taxon>Methylobacterium</taxon>
    </lineage>
</organism>
<dbReference type="EMBL" id="VZZK01000060">
    <property type="protein sequence ID" value="KAB1070711.1"/>
    <property type="molecule type" value="Genomic_DNA"/>
</dbReference>
<evidence type="ECO:0000313" key="3">
    <source>
        <dbReference type="Proteomes" id="UP000474159"/>
    </source>
</evidence>
<keyword evidence="3" id="KW-1185">Reference proteome</keyword>
<protein>
    <submittedName>
        <fullName evidence="2">Uncharacterized protein</fullName>
    </submittedName>
</protein>
<gene>
    <name evidence="2" type="ORF">F6X53_29845</name>
</gene>
<evidence type="ECO:0000313" key="2">
    <source>
        <dbReference type="EMBL" id="KAB1070711.1"/>
    </source>
</evidence>
<reference evidence="2 3" key="1">
    <citation type="submission" date="2019-09" db="EMBL/GenBank/DDBJ databases">
        <title>YIM 48816 draft genome.</title>
        <authorList>
            <person name="Jiang L."/>
        </authorList>
    </citation>
    <scope>NUCLEOTIDE SEQUENCE [LARGE SCALE GENOMIC DNA]</scope>
    <source>
        <strain evidence="2 3">YIM 48816</strain>
    </source>
</reference>
<feature type="compositionally biased region" description="Basic residues" evidence="1">
    <location>
        <begin position="138"/>
        <end position="149"/>
    </location>
</feature>
<dbReference type="Proteomes" id="UP000474159">
    <property type="component" value="Unassembled WGS sequence"/>
</dbReference>
<dbReference type="AlphaFoldDB" id="A0A6L3SP95"/>
<name>A0A6L3SP95_9HYPH</name>
<dbReference type="OrthoDB" id="8006127at2"/>
<feature type="region of interest" description="Disordered" evidence="1">
    <location>
        <begin position="1"/>
        <end position="149"/>
    </location>
</feature>
<evidence type="ECO:0000256" key="1">
    <source>
        <dbReference type="SAM" id="MobiDB-lite"/>
    </source>
</evidence>
<sequence>MSRRPSASPLPSGRGRVGASRPGEGCDLSGGGCPLTPTLSRTGEGVRRALRVGPATWPVAQARPRCPGTTDGSGWPSASPPPSGSGGVRECGTAREVTSRRGRAPAYPPGIRPPAPAAPARARPGARPGPPRSVGAGTRHRRSCARSSR</sequence>
<proteinExistence type="predicted"/>
<feature type="compositionally biased region" description="Pro residues" evidence="1">
    <location>
        <begin position="106"/>
        <end position="117"/>
    </location>
</feature>
<comment type="caution">
    <text evidence="2">The sequence shown here is derived from an EMBL/GenBank/DDBJ whole genome shotgun (WGS) entry which is preliminary data.</text>
</comment>